<reference evidence="1" key="1">
    <citation type="submission" date="2022-07" db="EMBL/GenBank/DDBJ databases">
        <title>Phylogenomic reconstructions and comparative analyses of Kickxellomycotina fungi.</title>
        <authorList>
            <person name="Reynolds N.K."/>
            <person name="Stajich J.E."/>
            <person name="Barry K."/>
            <person name="Grigoriev I.V."/>
            <person name="Crous P."/>
            <person name="Smith M.E."/>
        </authorList>
    </citation>
    <scope>NUCLEOTIDE SEQUENCE</scope>
    <source>
        <strain evidence="1">CBS 109367</strain>
    </source>
</reference>
<dbReference type="EMBL" id="JANBTX010000482">
    <property type="protein sequence ID" value="KAJ2682092.1"/>
    <property type="molecule type" value="Genomic_DNA"/>
</dbReference>
<name>A0A9W8GG79_9FUNG</name>
<evidence type="ECO:0000313" key="1">
    <source>
        <dbReference type="EMBL" id="KAJ2682092.1"/>
    </source>
</evidence>
<feature type="non-terminal residue" evidence="1">
    <location>
        <position position="1"/>
    </location>
</feature>
<accession>A0A9W8GG79</accession>
<dbReference type="OrthoDB" id="1706475at2759"/>
<gene>
    <name evidence="1" type="ORF">IWW39_006132</name>
</gene>
<dbReference type="Proteomes" id="UP001151516">
    <property type="component" value="Unassembled WGS sequence"/>
</dbReference>
<evidence type="ECO:0000313" key="2">
    <source>
        <dbReference type="Proteomes" id="UP001151516"/>
    </source>
</evidence>
<keyword evidence="2" id="KW-1185">Reference proteome</keyword>
<protein>
    <submittedName>
        <fullName evidence="1">Uncharacterized protein</fullName>
    </submittedName>
</protein>
<comment type="caution">
    <text evidence="1">The sequence shown here is derived from an EMBL/GenBank/DDBJ whole genome shotgun (WGS) entry which is preliminary data.</text>
</comment>
<proteinExistence type="predicted"/>
<organism evidence="1 2">
    <name type="scientific">Coemansia spiralis</name>
    <dbReference type="NCBI Taxonomy" id="417178"/>
    <lineage>
        <taxon>Eukaryota</taxon>
        <taxon>Fungi</taxon>
        <taxon>Fungi incertae sedis</taxon>
        <taxon>Zoopagomycota</taxon>
        <taxon>Kickxellomycotina</taxon>
        <taxon>Kickxellomycetes</taxon>
        <taxon>Kickxellales</taxon>
        <taxon>Kickxellaceae</taxon>
        <taxon>Coemansia</taxon>
    </lineage>
</organism>
<dbReference type="AlphaFoldDB" id="A0A9W8GG79"/>
<sequence length="150" mass="17462">GNYEREKSDYEHYVKHALTIDEFTPTLEELGTTRSRDVIATSREYIGPVREDHEKLKAGEITFDGAQHRKEELLKQLIKQQDSKRQRERRQSGVYVKKQVERDVSKMATKATDSISMSIDEFKQGVPVVYKEVALIVPPQKEIERLRIDT</sequence>